<evidence type="ECO:0000313" key="3">
    <source>
        <dbReference type="EMBL" id="MYN54127.1"/>
    </source>
</evidence>
<evidence type="ECO:0000313" key="1">
    <source>
        <dbReference type="EMBL" id="KWU04191.1"/>
    </source>
</evidence>
<evidence type="ECO:0000313" key="7">
    <source>
        <dbReference type="Proteomes" id="UP000460132"/>
    </source>
</evidence>
<dbReference type="PATRIC" id="fig|47770.28.peg.220"/>
<evidence type="ECO:0008006" key="8">
    <source>
        <dbReference type="Google" id="ProtNLM"/>
    </source>
</evidence>
<dbReference type="GeneID" id="69822747"/>
<dbReference type="Proteomes" id="UP000460132">
    <property type="component" value="Unassembled WGS sequence"/>
</dbReference>
<evidence type="ECO:0000313" key="4">
    <source>
        <dbReference type="EMBL" id="OXC20565.1"/>
    </source>
</evidence>
<dbReference type="EMBL" id="JAVTXN010000030">
    <property type="protein sequence ID" value="MDT9609798.1"/>
    <property type="molecule type" value="Genomic_DNA"/>
</dbReference>
<dbReference type="OMA" id="KVWPLDP"/>
<dbReference type="Proteomes" id="UP000067598">
    <property type="component" value="Unassembled WGS sequence"/>
</dbReference>
<organism evidence="1 5">
    <name type="scientific">Lactobacillus crispatus</name>
    <dbReference type="NCBI Taxonomy" id="47770"/>
    <lineage>
        <taxon>Bacteria</taxon>
        <taxon>Bacillati</taxon>
        <taxon>Bacillota</taxon>
        <taxon>Bacilli</taxon>
        <taxon>Lactobacillales</taxon>
        <taxon>Lactobacillaceae</taxon>
        <taxon>Lactobacillus</taxon>
    </lineage>
</organism>
<dbReference type="Gene3D" id="3.40.630.30">
    <property type="match status" value="1"/>
</dbReference>
<evidence type="ECO:0000313" key="6">
    <source>
        <dbReference type="Proteomes" id="UP000198437"/>
    </source>
</evidence>
<protein>
    <recommendedName>
        <fullName evidence="8">N-acetyltransferase</fullName>
    </recommendedName>
</protein>
<accession>A0A120DIL1</accession>
<dbReference type="SUPFAM" id="SSF55729">
    <property type="entry name" value="Acyl-CoA N-acyltransferases (Nat)"/>
    <property type="match status" value="1"/>
</dbReference>
<evidence type="ECO:0000313" key="2">
    <source>
        <dbReference type="EMBL" id="MDT9609798.1"/>
    </source>
</evidence>
<dbReference type="EMBL" id="WWFF01000009">
    <property type="protein sequence ID" value="MYN54127.1"/>
    <property type="molecule type" value="Genomic_DNA"/>
</dbReference>
<reference evidence="3 7" key="3">
    <citation type="submission" date="2020-01" db="EMBL/GenBank/DDBJ databases">
        <title>Vaginal microbiome of pregnant Indian women: Insights into the genome of dominants Lactobacillus species.</title>
        <authorList>
            <person name="Das B."/>
            <person name="Mehta O."/>
            <person name="Ghosh T.S."/>
            <person name="Kothidar A."/>
            <person name="Gowtham M.R."/>
            <person name="Mitra R."/>
            <person name="Kshetrapal P."/>
            <person name="Wadhwa N."/>
            <person name="Thiruvengadam R."/>
            <person name="Nair G.B."/>
            <person name="Bhatnagar S."/>
            <person name="Pore S."/>
        </authorList>
    </citation>
    <scope>NUCLEOTIDE SEQUENCE [LARGE SCALE GENOMIC DNA]</scope>
    <source>
        <strain evidence="3 7">Indica2</strain>
    </source>
</reference>
<dbReference type="Proteomes" id="UP001253287">
    <property type="component" value="Unassembled WGS sequence"/>
</dbReference>
<dbReference type="InterPro" id="IPR016181">
    <property type="entry name" value="Acyl_CoA_acyltransferase"/>
</dbReference>
<proteinExistence type="predicted"/>
<reference evidence="1 5" key="1">
    <citation type="journal article" date="2016" name="Microbiology (Mosc.)">
        <title>Comparison of Lactobacillus crispatus isolates from Lactobacillus-dominated vaginal microbiomes with isolates from microbiomes containing bacterial vaginosis-associated bacteria.</title>
        <authorList>
            <person name="Abdelmaksoud A.A."/>
            <person name="Koparde V.N."/>
            <person name="Sheth N.U."/>
            <person name="Serrano M.G."/>
            <person name="Glascock A.L."/>
            <person name="Fettweis J.M."/>
            <person name="Strauss Iii J.F."/>
            <person name="Buck G.A."/>
            <person name="Jefferson K.K."/>
        </authorList>
    </citation>
    <scope>NUCLEOTIDE SEQUENCE [LARGE SCALE GENOMIC DNA]</scope>
    <source>
        <strain evidence="1 5">VMC3</strain>
    </source>
</reference>
<dbReference type="Proteomes" id="UP000198437">
    <property type="component" value="Unassembled WGS sequence"/>
</dbReference>
<dbReference type="RefSeq" id="WP_013085834.1">
    <property type="nucleotide sequence ID" value="NZ_AP025162.1"/>
</dbReference>
<evidence type="ECO:0000313" key="5">
    <source>
        <dbReference type="Proteomes" id="UP000067598"/>
    </source>
</evidence>
<sequence length="99" mass="12125">MNKQDTHQIFTIKNEEDILLSSVTLDKIARKDSNVWIMNHFFINPQFNSQDLLEKQMQKVWQLAQETNLPIWPLDPMIIDYFTQHPQFHKIWYHRPFNR</sequence>
<reference evidence="4 6" key="2">
    <citation type="submission" date="2016-05" db="EMBL/GenBank/DDBJ databases">
        <authorList>
            <person name="Johnson T.J."/>
            <person name="Youmans B.P."/>
            <person name="Case K.A."/>
        </authorList>
    </citation>
    <scope>NUCLEOTIDE SEQUENCE [LARGE SCALE GENOMIC DNA]</scope>
    <source>
        <strain evidence="4 6">UMNLC6</strain>
    </source>
</reference>
<dbReference type="EMBL" id="LYQW01000049">
    <property type="protein sequence ID" value="OXC20565.1"/>
    <property type="molecule type" value="Genomic_DNA"/>
</dbReference>
<dbReference type="EMBL" id="LJGP01000013">
    <property type="protein sequence ID" value="KWU04191.1"/>
    <property type="molecule type" value="Genomic_DNA"/>
</dbReference>
<comment type="caution">
    <text evidence="1">The sequence shown here is derived from an EMBL/GenBank/DDBJ whole genome shotgun (WGS) entry which is preliminary data.</text>
</comment>
<gene>
    <name evidence="1" type="ORF">AEL95_04040</name>
    <name evidence="4" type="ORF">AYP82_03650</name>
    <name evidence="3" type="ORF">GTK63_07385</name>
    <name evidence="2" type="ORF">RON39_06620</name>
</gene>
<name>A0A120DIL1_9LACO</name>
<reference evidence="2" key="4">
    <citation type="submission" date="2023-08" db="EMBL/GenBank/DDBJ databases">
        <title>Lactobacillus from the Female Urinary Tract.</title>
        <authorList>
            <person name="Stegman N."/>
            <person name="Jackson B."/>
            <person name="Steiling M."/>
            <person name="Sedano C."/>
            <person name="Wolfe A."/>
            <person name="Putonti C."/>
        </authorList>
    </citation>
    <scope>NUCLEOTIDE SEQUENCE</scope>
    <source>
        <strain evidence="2">UMB5661</strain>
    </source>
</reference>
<dbReference type="AlphaFoldDB" id="A0A120DIL1"/>